<comment type="similarity">
    <text evidence="1">Belongs to the short-chain dehydrogenases/reductases (SDR) family.</text>
</comment>
<dbReference type="InterPro" id="IPR002347">
    <property type="entry name" value="SDR_fam"/>
</dbReference>
<dbReference type="PRINTS" id="PR00081">
    <property type="entry name" value="GDHRDH"/>
</dbReference>
<evidence type="ECO:0000256" key="2">
    <source>
        <dbReference type="ARBA" id="ARBA00023002"/>
    </source>
</evidence>
<dbReference type="Pfam" id="PF13561">
    <property type="entry name" value="adh_short_C2"/>
    <property type="match status" value="1"/>
</dbReference>
<dbReference type="PRINTS" id="PR00080">
    <property type="entry name" value="SDRFAMILY"/>
</dbReference>
<dbReference type="AlphaFoldDB" id="A0A081CZN7"/>
<name>A0A081CZN7_9HYPH</name>
<evidence type="ECO:0000313" key="3">
    <source>
        <dbReference type="EMBL" id="GAK72133.1"/>
    </source>
</evidence>
<dbReference type="PANTHER" id="PTHR42760:SF5">
    <property type="entry name" value="2-DEHYDRO-3-DEOXY-D-GLUCONATE 5-DEHYDROGENASE"/>
    <property type="match status" value="1"/>
</dbReference>
<accession>A0A081CZN7</accession>
<dbReference type="GO" id="GO:0016616">
    <property type="term" value="F:oxidoreductase activity, acting on the CH-OH group of donors, NAD or NADP as acceptor"/>
    <property type="evidence" value="ECO:0007669"/>
    <property type="project" value="TreeGrafter"/>
</dbReference>
<dbReference type="SUPFAM" id="SSF51735">
    <property type="entry name" value="NAD(P)-binding Rossmann-fold domains"/>
    <property type="match status" value="1"/>
</dbReference>
<dbReference type="RefSeq" id="WP_012654998.1">
    <property type="nucleotide sequence ID" value="NZ_BBJU01000024.1"/>
</dbReference>
<evidence type="ECO:0000313" key="4">
    <source>
        <dbReference type="Proteomes" id="UP000028701"/>
    </source>
</evidence>
<dbReference type="Gene3D" id="3.40.50.720">
    <property type="entry name" value="NAD(P)-binding Rossmann-like Domain"/>
    <property type="match status" value="1"/>
</dbReference>
<keyword evidence="2" id="KW-0560">Oxidoreductase</keyword>
<proteinExistence type="inferred from homology"/>
<protein>
    <submittedName>
        <fullName evidence="3">2-deoxy-D-gluconate 3-dehydrogenase</fullName>
    </submittedName>
</protein>
<organism evidence="3 4">
    <name type="scientific">Agrobacterium rubi TR3 = NBRC 13261</name>
    <dbReference type="NCBI Taxonomy" id="1368415"/>
    <lineage>
        <taxon>Bacteria</taxon>
        <taxon>Pseudomonadati</taxon>
        <taxon>Pseudomonadota</taxon>
        <taxon>Alphaproteobacteria</taxon>
        <taxon>Hyphomicrobiales</taxon>
        <taxon>Rhizobiaceae</taxon>
        <taxon>Rhizobium/Agrobacterium group</taxon>
        <taxon>Agrobacterium</taxon>
    </lineage>
</organism>
<gene>
    <name evidence="3" type="primary">kduD</name>
    <name evidence="3" type="ORF">RRU01S_24_00100</name>
</gene>
<dbReference type="PROSITE" id="PS00061">
    <property type="entry name" value="ADH_SHORT"/>
    <property type="match status" value="1"/>
</dbReference>
<dbReference type="FunFam" id="3.40.50.720:FF:000084">
    <property type="entry name" value="Short-chain dehydrogenase reductase"/>
    <property type="match status" value="1"/>
</dbReference>
<dbReference type="InterPro" id="IPR036291">
    <property type="entry name" value="NAD(P)-bd_dom_sf"/>
</dbReference>
<dbReference type="Proteomes" id="UP000028701">
    <property type="component" value="Unassembled WGS sequence"/>
</dbReference>
<evidence type="ECO:0000256" key="1">
    <source>
        <dbReference type="ARBA" id="ARBA00006484"/>
    </source>
</evidence>
<comment type="caution">
    <text evidence="3">The sequence shown here is derived from an EMBL/GenBank/DDBJ whole genome shotgun (WGS) entry which is preliminary data.</text>
</comment>
<dbReference type="PANTHER" id="PTHR42760">
    <property type="entry name" value="SHORT-CHAIN DEHYDROGENASES/REDUCTASES FAMILY MEMBER"/>
    <property type="match status" value="1"/>
</dbReference>
<reference evidence="3 4" key="1">
    <citation type="submission" date="2014-08" db="EMBL/GenBank/DDBJ databases">
        <title>Whole genome shotgun sequence of Rhizobium rubi NBRC 13261.</title>
        <authorList>
            <person name="Katano-Makiyama Y."/>
            <person name="Hosoyama A."/>
            <person name="Hashimoto M."/>
            <person name="Hosoyama Y."/>
            <person name="Noguchi M."/>
            <person name="Tsuchikane K."/>
            <person name="Uohara A."/>
            <person name="Ohji S."/>
            <person name="Ichikawa N."/>
            <person name="Kimura A."/>
            <person name="Yamazoe A."/>
            <person name="Fujita N."/>
        </authorList>
    </citation>
    <scope>NUCLEOTIDE SEQUENCE [LARGE SCALE GENOMIC DNA]</scope>
    <source>
        <strain evidence="3 4">NBRC 13261</strain>
    </source>
</reference>
<sequence>MTYPSQIPNISTLFDLSGRRAVITGGARGIGRAIADGFLEVGADVVCIDRGWESSDLPADNRQIVTADLSDRSDLKRGFDEAVERLGGQIDVLVNNAGIWDDTPSLDMELEMWDRIIEVNLTAAFALSRHAARLMLPRGRGRIINIGSIRSLRGGHNAAAYAASKGGIALLTQTLSNEWAPSGLRVNAIAPGAMVTALTEKLRHDPEVVTRFIERIPARRWGSPADVAGLAIFLASDASDYVTGAIIPCDGGFLAG</sequence>
<dbReference type="InterPro" id="IPR020904">
    <property type="entry name" value="Sc_DH/Rdtase_CS"/>
</dbReference>
<dbReference type="EMBL" id="BBJU01000024">
    <property type="protein sequence ID" value="GAK72133.1"/>
    <property type="molecule type" value="Genomic_DNA"/>
</dbReference>
<dbReference type="eggNOG" id="COG1028">
    <property type="taxonomic scope" value="Bacteria"/>
</dbReference>
<dbReference type="OrthoDB" id="9796652at2"/>